<evidence type="ECO:0000313" key="1">
    <source>
        <dbReference type="EMBL" id="PJE77514.1"/>
    </source>
</evidence>
<comment type="caution">
    <text evidence="1">The sequence shown here is derived from an EMBL/GenBank/DDBJ whole genome shotgun (WGS) entry which is preliminary data.</text>
</comment>
<dbReference type="EMBL" id="NSIT01000541">
    <property type="protein sequence ID" value="PJE77514.1"/>
    <property type="molecule type" value="Genomic_DNA"/>
</dbReference>
<sequence>MGNFPENTRGRRLRYALSGPRMTYDLYYPLKMTWHL</sequence>
<proteinExistence type="predicted"/>
<protein>
    <submittedName>
        <fullName evidence="1">Uncharacterized protein</fullName>
    </submittedName>
</protein>
<gene>
    <name evidence="1" type="ORF">CI610_03563</name>
</gene>
<organism evidence="1">
    <name type="scientific">invertebrate metagenome</name>
    <dbReference type="NCBI Taxonomy" id="1711999"/>
    <lineage>
        <taxon>unclassified sequences</taxon>
        <taxon>metagenomes</taxon>
        <taxon>organismal metagenomes</taxon>
    </lineage>
</organism>
<name>A0A2H9T2U8_9ZZZZ</name>
<accession>A0A2H9T2U8</accession>
<reference evidence="1" key="1">
    <citation type="journal article" date="2017" name="Appl. Environ. Microbiol.">
        <title>Molecular characterization of an Endozoicomonas-like organism causing infection in king scallop Pecten maximus L.</title>
        <authorList>
            <person name="Cano I."/>
            <person name="van Aerle R."/>
            <person name="Ross S."/>
            <person name="Verner-Jeffreys D.W."/>
            <person name="Paley R.K."/>
            <person name="Rimmer G."/>
            <person name="Ryder D."/>
            <person name="Hooper P."/>
            <person name="Stone D."/>
            <person name="Feist S.W."/>
        </authorList>
    </citation>
    <scope>NUCLEOTIDE SEQUENCE</scope>
</reference>
<dbReference type="AlphaFoldDB" id="A0A2H9T2U8"/>